<accession>A0A6C0BXH8</accession>
<proteinExistence type="predicted"/>
<dbReference type="EMBL" id="MN739267">
    <property type="protein sequence ID" value="QHS96249.1"/>
    <property type="molecule type" value="Genomic_DNA"/>
</dbReference>
<protein>
    <submittedName>
        <fullName evidence="1">Uncharacterized protein</fullName>
    </submittedName>
</protein>
<name>A0A6C0BXH8_9ZZZZ</name>
<sequence length="387" mass="46798">MHEYVNFDWISYFNFYSDLREIGINTKVKAWNHWITTGKKEGRLFFDLKEIKNFDWKIYVNNYPDLRKYNLNTSLKAYHHWVTFGKNQERTCLYYNTSKINYSGFGNLFFINMACHFLSLKYNLKFEYKYYDLFQKLGITLFIGNKTYNENILLTNTNFYDLIKNDEEKQRKNIILAHDLSCHSKKYCYYLKKYFKLEQNKNKIIQSNIFKERYVNNNDVFVHVRLGDVRKNKNHNLLEYYDDTMKNIHYERAYISSDEIENSICQELIRKYNMIVIDKNEIETIMFGSTCKYMVLSGGAFSWLIGFMGFFSTDIYYPCNKNPWYGDIFVFNKWKSIDFLNTREYNLKKNIADEPTDEWYDSPFDNTDYTIKQSIIKDKIPLVVKSK</sequence>
<dbReference type="AlphaFoldDB" id="A0A6C0BXH8"/>
<reference evidence="1" key="1">
    <citation type="journal article" date="2020" name="Nature">
        <title>Giant virus diversity and host interactions through global metagenomics.</title>
        <authorList>
            <person name="Schulz F."/>
            <person name="Roux S."/>
            <person name="Paez-Espino D."/>
            <person name="Jungbluth S."/>
            <person name="Walsh D.A."/>
            <person name="Denef V.J."/>
            <person name="McMahon K.D."/>
            <person name="Konstantinidis K.T."/>
            <person name="Eloe-Fadrosh E.A."/>
            <person name="Kyrpides N.C."/>
            <person name="Woyke T."/>
        </authorList>
    </citation>
    <scope>NUCLEOTIDE SEQUENCE</scope>
    <source>
        <strain evidence="1">GVMAG-M-3300019093-7</strain>
    </source>
</reference>
<evidence type="ECO:0000313" key="1">
    <source>
        <dbReference type="EMBL" id="QHS96249.1"/>
    </source>
</evidence>
<organism evidence="1">
    <name type="scientific">viral metagenome</name>
    <dbReference type="NCBI Taxonomy" id="1070528"/>
    <lineage>
        <taxon>unclassified sequences</taxon>
        <taxon>metagenomes</taxon>
        <taxon>organismal metagenomes</taxon>
    </lineage>
</organism>